<dbReference type="NCBIfam" id="NF047864">
    <property type="entry name" value="CBU_0592_membra"/>
    <property type="match status" value="1"/>
</dbReference>
<evidence type="ECO:0000259" key="2">
    <source>
        <dbReference type="Pfam" id="PF26604"/>
    </source>
</evidence>
<sequence length="84" mass="9655">MTKRPMIEWLGWYGVTATILAYALVSFLILSPTSLLYQALNFTGAIGVTIETYYRKDYQPFWLNLIWAFIALIAILSIIRSLYA</sequence>
<organism evidence="3">
    <name type="scientific">hydrothermal vent metagenome</name>
    <dbReference type="NCBI Taxonomy" id="652676"/>
    <lineage>
        <taxon>unclassified sequences</taxon>
        <taxon>metagenomes</taxon>
        <taxon>ecological metagenomes</taxon>
    </lineage>
</organism>
<keyword evidence="1" id="KW-1133">Transmembrane helix</keyword>
<feature type="domain" description="CBU-0592-like" evidence="2">
    <location>
        <begin position="8"/>
        <end position="80"/>
    </location>
</feature>
<evidence type="ECO:0000256" key="1">
    <source>
        <dbReference type="SAM" id="Phobius"/>
    </source>
</evidence>
<keyword evidence="1" id="KW-0812">Transmembrane</keyword>
<keyword evidence="1" id="KW-0472">Membrane</keyword>
<reference evidence="3" key="1">
    <citation type="submission" date="2018-06" db="EMBL/GenBank/DDBJ databases">
        <authorList>
            <person name="Zhirakovskaya E."/>
        </authorList>
    </citation>
    <scope>NUCLEOTIDE SEQUENCE</scope>
</reference>
<dbReference type="EMBL" id="UOEV01000058">
    <property type="protein sequence ID" value="VAW32599.1"/>
    <property type="molecule type" value="Genomic_DNA"/>
</dbReference>
<feature type="transmembrane region" description="Helical" evidence="1">
    <location>
        <begin position="61"/>
        <end position="83"/>
    </location>
</feature>
<gene>
    <name evidence="3" type="ORF">MNBD_CPR01-341</name>
</gene>
<feature type="transmembrane region" description="Helical" evidence="1">
    <location>
        <begin position="36"/>
        <end position="54"/>
    </location>
</feature>
<dbReference type="InterPro" id="IPR058058">
    <property type="entry name" value="CBU_0592-like"/>
</dbReference>
<accession>A0A3B0V6W1</accession>
<feature type="transmembrane region" description="Helical" evidence="1">
    <location>
        <begin position="12"/>
        <end position="30"/>
    </location>
</feature>
<proteinExistence type="predicted"/>
<evidence type="ECO:0000313" key="3">
    <source>
        <dbReference type="EMBL" id="VAW32599.1"/>
    </source>
</evidence>
<dbReference type="Pfam" id="PF26604">
    <property type="entry name" value="CBU_0592"/>
    <property type="match status" value="1"/>
</dbReference>
<dbReference type="AlphaFoldDB" id="A0A3B0V6W1"/>
<protein>
    <recommendedName>
        <fullName evidence="2">CBU-0592-like domain-containing protein</fullName>
    </recommendedName>
</protein>
<name>A0A3B0V6W1_9ZZZZ</name>